<protein>
    <submittedName>
        <fullName evidence="2">Uncharacterized protein</fullName>
    </submittedName>
</protein>
<feature type="region of interest" description="Disordered" evidence="1">
    <location>
        <begin position="1"/>
        <end position="27"/>
    </location>
</feature>
<evidence type="ECO:0000256" key="1">
    <source>
        <dbReference type="SAM" id="MobiDB-lite"/>
    </source>
</evidence>
<accession>A0A834WTL8</accession>
<proteinExistence type="predicted"/>
<keyword evidence="3" id="KW-1185">Reference proteome</keyword>
<reference evidence="2" key="1">
    <citation type="submission" date="2020-09" db="EMBL/GenBank/DDBJ databases">
        <title>Genome-Enabled Discovery of Anthraquinone Biosynthesis in Senna tora.</title>
        <authorList>
            <person name="Kang S.-H."/>
            <person name="Pandey R.P."/>
            <person name="Lee C.-M."/>
            <person name="Sim J.-S."/>
            <person name="Jeong J.-T."/>
            <person name="Choi B.-S."/>
            <person name="Jung M."/>
            <person name="Ginzburg D."/>
            <person name="Zhao K."/>
            <person name="Won S.Y."/>
            <person name="Oh T.-J."/>
            <person name="Yu Y."/>
            <person name="Kim N.-H."/>
            <person name="Lee O.R."/>
            <person name="Lee T.-H."/>
            <person name="Bashyal P."/>
            <person name="Kim T.-S."/>
            <person name="Lee W.-H."/>
            <person name="Kawkins C."/>
            <person name="Kim C.-K."/>
            <person name="Kim J.S."/>
            <person name="Ahn B.O."/>
            <person name="Rhee S.Y."/>
            <person name="Sohng J.K."/>
        </authorList>
    </citation>
    <scope>NUCLEOTIDE SEQUENCE</scope>
    <source>
        <tissue evidence="2">Leaf</tissue>
    </source>
</reference>
<organism evidence="2 3">
    <name type="scientific">Senna tora</name>
    <dbReference type="NCBI Taxonomy" id="362788"/>
    <lineage>
        <taxon>Eukaryota</taxon>
        <taxon>Viridiplantae</taxon>
        <taxon>Streptophyta</taxon>
        <taxon>Embryophyta</taxon>
        <taxon>Tracheophyta</taxon>
        <taxon>Spermatophyta</taxon>
        <taxon>Magnoliopsida</taxon>
        <taxon>eudicotyledons</taxon>
        <taxon>Gunneridae</taxon>
        <taxon>Pentapetalae</taxon>
        <taxon>rosids</taxon>
        <taxon>fabids</taxon>
        <taxon>Fabales</taxon>
        <taxon>Fabaceae</taxon>
        <taxon>Caesalpinioideae</taxon>
        <taxon>Cassia clade</taxon>
        <taxon>Senna</taxon>
    </lineage>
</organism>
<name>A0A834WTL8_9FABA</name>
<dbReference type="Proteomes" id="UP000634136">
    <property type="component" value="Unassembled WGS sequence"/>
</dbReference>
<gene>
    <name evidence="2" type="ORF">G2W53_014495</name>
</gene>
<dbReference type="EMBL" id="JAAIUW010000005">
    <property type="protein sequence ID" value="KAF7832162.1"/>
    <property type="molecule type" value="Genomic_DNA"/>
</dbReference>
<dbReference type="AlphaFoldDB" id="A0A834WTL8"/>
<evidence type="ECO:0000313" key="2">
    <source>
        <dbReference type="EMBL" id="KAF7832162.1"/>
    </source>
</evidence>
<sequence>MTSPTFHAITSPIRASNPLGIPNTTQSDRFGSLLQQLV</sequence>
<comment type="caution">
    <text evidence="2">The sequence shown here is derived from an EMBL/GenBank/DDBJ whole genome shotgun (WGS) entry which is preliminary data.</text>
</comment>
<evidence type="ECO:0000313" key="3">
    <source>
        <dbReference type="Proteomes" id="UP000634136"/>
    </source>
</evidence>